<evidence type="ECO:0000313" key="2">
    <source>
        <dbReference type="Proteomes" id="UP000438429"/>
    </source>
</evidence>
<proteinExistence type="predicted"/>
<comment type="caution">
    <text evidence="1">The sequence shown here is derived from an EMBL/GenBank/DDBJ whole genome shotgun (WGS) entry which is preliminary data.</text>
</comment>
<evidence type="ECO:0000313" key="1">
    <source>
        <dbReference type="EMBL" id="KAF0024879.1"/>
    </source>
</evidence>
<dbReference type="AlphaFoldDB" id="A0A6A4RX28"/>
<accession>A0A6A4RX28</accession>
<organism evidence="1 2">
    <name type="scientific">Scophthalmus maximus</name>
    <name type="common">Turbot</name>
    <name type="synonym">Psetta maxima</name>
    <dbReference type="NCBI Taxonomy" id="52904"/>
    <lineage>
        <taxon>Eukaryota</taxon>
        <taxon>Metazoa</taxon>
        <taxon>Chordata</taxon>
        <taxon>Craniata</taxon>
        <taxon>Vertebrata</taxon>
        <taxon>Euteleostomi</taxon>
        <taxon>Actinopterygii</taxon>
        <taxon>Neopterygii</taxon>
        <taxon>Teleostei</taxon>
        <taxon>Neoteleostei</taxon>
        <taxon>Acanthomorphata</taxon>
        <taxon>Carangaria</taxon>
        <taxon>Pleuronectiformes</taxon>
        <taxon>Pleuronectoidei</taxon>
        <taxon>Scophthalmidae</taxon>
        <taxon>Scophthalmus</taxon>
    </lineage>
</organism>
<gene>
    <name evidence="1" type="ORF">F2P81_021760</name>
</gene>
<reference evidence="1 2" key="1">
    <citation type="submission" date="2019-06" db="EMBL/GenBank/DDBJ databases">
        <title>Draft genomes of female and male turbot (Scophthalmus maximus).</title>
        <authorList>
            <person name="Xu H."/>
            <person name="Xu X.-W."/>
            <person name="Shao C."/>
            <person name="Chen S."/>
        </authorList>
    </citation>
    <scope>NUCLEOTIDE SEQUENCE [LARGE SCALE GENOMIC DNA]</scope>
    <source>
        <strain evidence="1">Ysfricsl-2016a</strain>
        <tissue evidence="1">Blood</tissue>
    </source>
</reference>
<dbReference type="Proteomes" id="UP000438429">
    <property type="component" value="Unassembled WGS sequence"/>
</dbReference>
<dbReference type="EMBL" id="VEVO01000020">
    <property type="protein sequence ID" value="KAF0024879.1"/>
    <property type="molecule type" value="Genomic_DNA"/>
</dbReference>
<name>A0A6A4RX28_SCOMX</name>
<protein>
    <submittedName>
        <fullName evidence="1">Uncharacterized protein</fullName>
    </submittedName>
</protein>
<sequence length="113" mass="12681">MSSRIDCDSQIKKMDLCVAVLYTEFDVGVGGSKIASEASTQLKQVKTDWRSNLISNSLSDLLMVQFNSPEIINLDPSTAIDLWHTDTICSMRPEFIAGDKEENLFGRKLSEEY</sequence>